<comment type="caution">
    <text evidence="2">The sequence shown here is derived from an EMBL/GenBank/DDBJ whole genome shotgun (WGS) entry which is preliminary data.</text>
</comment>
<organism evidence="2 3">
    <name type="scientific">Sphingobium quisquiliarum P25</name>
    <dbReference type="NCBI Taxonomy" id="1329909"/>
    <lineage>
        <taxon>Bacteria</taxon>
        <taxon>Pseudomonadati</taxon>
        <taxon>Pseudomonadota</taxon>
        <taxon>Alphaproteobacteria</taxon>
        <taxon>Sphingomonadales</taxon>
        <taxon>Sphingomonadaceae</taxon>
        <taxon>Sphingobium</taxon>
    </lineage>
</organism>
<dbReference type="AlphaFoldDB" id="T0H388"/>
<accession>T0H388</accession>
<feature type="region of interest" description="Disordered" evidence="1">
    <location>
        <begin position="1"/>
        <end position="23"/>
    </location>
</feature>
<evidence type="ECO:0000313" key="3">
    <source>
        <dbReference type="Proteomes" id="UP000015525"/>
    </source>
</evidence>
<protein>
    <submittedName>
        <fullName evidence="2">Uncharacterized protein</fullName>
    </submittedName>
</protein>
<name>T0H388_9SPHN</name>
<reference evidence="2 3" key="1">
    <citation type="journal article" date="2013" name="Genome Announc.">
        <title>Draft Genome Sequence of Sphingobium quisquiliarum Strain P25T, a Novel Hexachlorocyclohexane (HCH)-Degrading Bacterium Isolated from an HCH Dumpsite.</title>
        <authorList>
            <person name="Kumar Singh A."/>
            <person name="Sangwan N."/>
            <person name="Sharma A."/>
            <person name="Gupta V."/>
            <person name="Khurana J.P."/>
            <person name="Lal R."/>
        </authorList>
    </citation>
    <scope>NUCLEOTIDE SEQUENCE [LARGE SCALE GENOMIC DNA]</scope>
    <source>
        <strain evidence="2 3">P25</strain>
    </source>
</reference>
<dbReference type="EMBL" id="ATHO01000081">
    <property type="protein sequence ID" value="EQB07407.1"/>
    <property type="molecule type" value="Genomic_DNA"/>
</dbReference>
<evidence type="ECO:0000256" key="1">
    <source>
        <dbReference type="SAM" id="MobiDB-lite"/>
    </source>
</evidence>
<dbReference type="Proteomes" id="UP000015525">
    <property type="component" value="Unassembled WGS sequence"/>
</dbReference>
<keyword evidence="3" id="KW-1185">Reference proteome</keyword>
<gene>
    <name evidence="2" type="ORF">L288_09890</name>
</gene>
<proteinExistence type="predicted"/>
<sequence length="114" mass="13196">MEDADRNGTFDFRSSASAKRAGPLKSPVLYQKVDVFPEYTFNKIDRKVLRFNKFKDQAIELEYIHIDGQVDPKVVSKKQIINFVNSPTRIEFENFIINIIDVSSNYVKYSVEGI</sequence>
<evidence type="ECO:0000313" key="2">
    <source>
        <dbReference type="EMBL" id="EQB07407.1"/>
    </source>
</evidence>